<name>A0A077NYJ2_XENBV</name>
<evidence type="ECO:0000313" key="1">
    <source>
        <dbReference type="EMBL" id="CDH07227.1"/>
    </source>
</evidence>
<comment type="caution">
    <text evidence="1">The sequence shown here is derived from an EMBL/GenBank/DDBJ whole genome shotgun (WGS) entry which is preliminary data.</text>
</comment>
<evidence type="ECO:0008006" key="2">
    <source>
        <dbReference type="Google" id="ProtNLM"/>
    </source>
</evidence>
<dbReference type="Proteomes" id="UP000028483">
    <property type="component" value="Unassembled WGS sequence"/>
</dbReference>
<dbReference type="HOGENOM" id="CLU_194617_1_0_6"/>
<gene>
    <name evidence="1" type="ORF">XBO1_2590006</name>
</gene>
<proteinExistence type="predicted"/>
<protein>
    <recommendedName>
        <fullName evidence="2">DUF2635 domain-containing protein</fullName>
    </recommendedName>
</protein>
<reference evidence="1" key="1">
    <citation type="submission" date="2013-07" db="EMBL/GenBank/DDBJ databases">
        <title>Sub-species coevolution in mutualistic symbiosis.</title>
        <authorList>
            <person name="Murfin K."/>
            <person name="Klassen J."/>
            <person name="Lee M."/>
            <person name="Forst S."/>
            <person name="Stock P."/>
            <person name="Goodrich-Blair H."/>
        </authorList>
    </citation>
    <scope>NUCLEOTIDE SEQUENCE [LARGE SCALE GENOMIC DNA]</scope>
    <source>
        <strain evidence="1">Oregonense</strain>
    </source>
</reference>
<dbReference type="Pfam" id="PF10948">
    <property type="entry name" value="DUF2635"/>
    <property type="match status" value="1"/>
</dbReference>
<accession>A0A077NYJ2</accession>
<sequence length="64" mass="7144">MSTFIVSAAPGLRVPRENQSRRYIESDPVTVPDTAYYRRLLTTGDLVPAAFPSTRAGKLRKPHD</sequence>
<dbReference type="InterPro" id="IPR024400">
    <property type="entry name" value="DUF2635"/>
</dbReference>
<dbReference type="EMBL" id="CBSX010000178">
    <property type="protein sequence ID" value="CDH07227.1"/>
    <property type="molecule type" value="Genomic_DNA"/>
</dbReference>
<organism evidence="1">
    <name type="scientific">Xenorhabdus bovienii str. oregonense</name>
    <dbReference type="NCBI Taxonomy" id="1398202"/>
    <lineage>
        <taxon>Bacteria</taxon>
        <taxon>Pseudomonadati</taxon>
        <taxon>Pseudomonadota</taxon>
        <taxon>Gammaproteobacteria</taxon>
        <taxon>Enterobacterales</taxon>
        <taxon>Morganellaceae</taxon>
        <taxon>Xenorhabdus</taxon>
    </lineage>
</organism>
<dbReference type="AlphaFoldDB" id="A0A077NYJ2"/>